<dbReference type="Gene3D" id="3.30.450.60">
    <property type="match status" value="1"/>
</dbReference>
<dbReference type="AlphaFoldDB" id="I6ND64"/>
<keyword evidence="7" id="KW-0968">Cytoplasmic vesicle</keyword>
<keyword evidence="3" id="KW-0254">Endocytosis</keyword>
<evidence type="ECO:0000256" key="8">
    <source>
        <dbReference type="ARBA" id="ARBA00037878"/>
    </source>
</evidence>
<gene>
    <name evidence="11" type="ordered locus">Ecym_5239</name>
</gene>
<organism evidence="11 12">
    <name type="scientific">Eremothecium cymbalariae (strain CBS 270.75 / DBVPG 7215 / KCTC 17166 / NRRL Y-17582)</name>
    <name type="common">Yeast</name>
    <dbReference type="NCBI Taxonomy" id="931890"/>
    <lineage>
        <taxon>Eukaryota</taxon>
        <taxon>Fungi</taxon>
        <taxon>Dikarya</taxon>
        <taxon>Ascomycota</taxon>
        <taxon>Saccharomycotina</taxon>
        <taxon>Saccharomycetes</taxon>
        <taxon>Saccharomycetales</taxon>
        <taxon>Saccharomycetaceae</taxon>
        <taxon>Eremothecium</taxon>
    </lineage>
</organism>
<keyword evidence="6" id="KW-0168">Coated pit</keyword>
<dbReference type="SUPFAM" id="SSF64356">
    <property type="entry name" value="SNARE-like"/>
    <property type="match status" value="1"/>
</dbReference>
<dbReference type="FunCoup" id="I6ND64">
    <property type="interactions" value="174"/>
</dbReference>
<dbReference type="InterPro" id="IPR028565">
    <property type="entry name" value="MHD"/>
</dbReference>
<dbReference type="STRING" id="931890.I6ND64"/>
<evidence type="ECO:0000256" key="2">
    <source>
        <dbReference type="ARBA" id="ARBA00022448"/>
    </source>
</evidence>
<evidence type="ECO:0000256" key="7">
    <source>
        <dbReference type="ARBA" id="ARBA00023329"/>
    </source>
</evidence>
<dbReference type="InterPro" id="IPR036168">
    <property type="entry name" value="AP2_Mu_C_sf"/>
</dbReference>
<dbReference type="GO" id="GO:0006897">
    <property type="term" value="P:endocytosis"/>
    <property type="evidence" value="ECO:0007669"/>
    <property type="project" value="UniProtKB-KW"/>
</dbReference>
<evidence type="ECO:0000256" key="6">
    <source>
        <dbReference type="ARBA" id="ARBA00023176"/>
    </source>
</evidence>
<dbReference type="CDD" id="cd09251">
    <property type="entry name" value="AP-2_Mu2_Cterm"/>
    <property type="match status" value="1"/>
</dbReference>
<accession>I6ND64</accession>
<dbReference type="HOGENOM" id="CLU_026996_5_2_1"/>
<keyword evidence="12" id="KW-1185">Reference proteome</keyword>
<dbReference type="CDD" id="cd14836">
    <property type="entry name" value="AP2_Mu_N"/>
    <property type="match status" value="1"/>
</dbReference>
<evidence type="ECO:0000313" key="12">
    <source>
        <dbReference type="Proteomes" id="UP000006790"/>
    </source>
</evidence>
<evidence type="ECO:0000256" key="3">
    <source>
        <dbReference type="ARBA" id="ARBA00022583"/>
    </source>
</evidence>
<name>I6ND64_ERECY</name>
<dbReference type="InParanoid" id="I6ND64"/>
<dbReference type="OrthoDB" id="10259133at2759"/>
<dbReference type="EMBL" id="CP002501">
    <property type="protein sequence ID" value="AET40006.1"/>
    <property type="molecule type" value="Genomic_DNA"/>
</dbReference>
<dbReference type="InterPro" id="IPR011012">
    <property type="entry name" value="Longin-like_dom_sf"/>
</dbReference>
<reference evidence="11 12" key="1">
    <citation type="journal article" date="2011" name="G3 (Bethesda)">
        <title>Genome evolution in the Eremothecium clade of the Saccharomyces complex revealed by comparative genomics.</title>
        <authorList>
            <person name="Wendland J."/>
            <person name="Walther A."/>
        </authorList>
    </citation>
    <scope>NUCLEOTIDE SEQUENCE [LARGE SCALE GENOMIC DNA]</scope>
    <source>
        <strain evidence="12">CBS 270.75 / DBVPG 7215 / KCTC 17166 / NRRL Y-17582</strain>
    </source>
</reference>
<dbReference type="GeneID" id="11470716"/>
<keyword evidence="4 9" id="KW-0653">Protein transport</keyword>
<dbReference type="Gene3D" id="2.60.40.1170">
    <property type="entry name" value="Mu homology domain, subdomain B"/>
    <property type="match status" value="2"/>
</dbReference>
<dbReference type="InterPro" id="IPR050431">
    <property type="entry name" value="Adaptor_comp_med_subunit"/>
</dbReference>
<dbReference type="PIRSF" id="PIRSF005992">
    <property type="entry name" value="Clathrin_mu"/>
    <property type="match status" value="1"/>
</dbReference>
<keyword evidence="2 9" id="KW-0813">Transport</keyword>
<comment type="similarity">
    <text evidence="9">Belongs to the adaptor complexes medium subunit family.</text>
</comment>
<proteinExistence type="inferred from homology"/>
<evidence type="ECO:0000256" key="1">
    <source>
        <dbReference type="ARBA" id="ARBA00004156"/>
    </source>
</evidence>
<evidence type="ECO:0000313" key="11">
    <source>
        <dbReference type="EMBL" id="AET40006.1"/>
    </source>
</evidence>
<dbReference type="InterPro" id="IPR043532">
    <property type="entry name" value="AP2_Mu_N"/>
</dbReference>
<dbReference type="Proteomes" id="UP000006790">
    <property type="component" value="Chromosome 5"/>
</dbReference>
<comment type="subcellular location">
    <subcellularLocation>
        <location evidence="1">Cytoplasmic vesicle membrane</location>
    </subcellularLocation>
    <subcellularLocation>
        <location evidence="8">Membrane</location>
        <location evidence="8">Coated pit</location>
    </subcellularLocation>
</comment>
<dbReference type="Pfam" id="PF00928">
    <property type="entry name" value="Adap_comp_sub"/>
    <property type="match status" value="1"/>
</dbReference>
<evidence type="ECO:0000256" key="5">
    <source>
        <dbReference type="ARBA" id="ARBA00023136"/>
    </source>
</evidence>
<dbReference type="eggNOG" id="KOG0938">
    <property type="taxonomic scope" value="Eukaryota"/>
</dbReference>
<feature type="domain" description="MHD" evidence="10">
    <location>
        <begin position="186"/>
        <end position="463"/>
    </location>
</feature>
<dbReference type="PRINTS" id="PR00314">
    <property type="entry name" value="CLATHRINADPT"/>
</dbReference>
<dbReference type="OMA" id="VWKIPRI"/>
<dbReference type="InterPro" id="IPR001392">
    <property type="entry name" value="Clathrin_mu"/>
</dbReference>
<dbReference type="GO" id="GO:0006886">
    <property type="term" value="P:intracellular protein transport"/>
    <property type="evidence" value="ECO:0007669"/>
    <property type="project" value="UniProtKB-UniRule"/>
</dbReference>
<sequence>MISALFLYSPRGDLIISKLIKDNIKLGVSEIFRIQVINNLDVRSPILTLGSTTFHHIRSNGGLWLVTVSRGNTDSAGIWEFLYNFNKLLEVYDINSEDSLQGDFMLCYEILDIVLDNGIPRDTELTHIMPYISKKPLSENLLGSDDILNTPSWLVKAGARGMSSENLGLTSKDMCLWRSEGIRYKKNEVYLDVFEHISILVNKDGAILKSYVDGSVQCVAHLSGMPVCQFGFNDYLSPSSNTQSSGNDGWAEEENGTKAIKNAITGSVILEDCKFHQCVQLDKFDQERVIRFVPPDGLFELMKYHVRDNLNLPFKVTPMVTTLKGKSVEYRITLKSLFPSKLCAKDVELYIPAPPDTVNAKINVSSGKGKFIPEENAIVWKIHKYHGLTENVFSAVIVPMGNGNDSLNLEQWSRPPISVRFEISMFSNSGLVVRYLKVMEKDLNYNTVKWVKYISKSGAYEVRY</sequence>
<keyword evidence="5" id="KW-0472">Membrane</keyword>
<dbReference type="PROSITE" id="PS51072">
    <property type="entry name" value="MHD"/>
    <property type="match status" value="1"/>
</dbReference>
<dbReference type="RefSeq" id="XP_003646823.1">
    <property type="nucleotide sequence ID" value="XM_003646775.1"/>
</dbReference>
<protein>
    <recommendedName>
        <fullName evidence="10">MHD domain-containing protein</fullName>
    </recommendedName>
</protein>
<evidence type="ECO:0000256" key="9">
    <source>
        <dbReference type="PIRNR" id="PIRNR005992"/>
    </source>
</evidence>
<evidence type="ECO:0000256" key="4">
    <source>
        <dbReference type="ARBA" id="ARBA00022927"/>
    </source>
</evidence>
<dbReference type="GO" id="GO:0030122">
    <property type="term" value="C:AP-2 adaptor complex"/>
    <property type="evidence" value="ECO:0007669"/>
    <property type="project" value="EnsemblFungi"/>
</dbReference>
<dbReference type="SUPFAM" id="SSF49447">
    <property type="entry name" value="Second domain of Mu2 adaptin subunit (ap50) of ap2 adaptor"/>
    <property type="match status" value="1"/>
</dbReference>
<dbReference type="PANTHER" id="PTHR10529">
    <property type="entry name" value="AP COMPLEX SUBUNIT MU"/>
    <property type="match status" value="1"/>
</dbReference>
<dbReference type="KEGG" id="erc:Ecym_5239"/>
<evidence type="ECO:0000259" key="10">
    <source>
        <dbReference type="PROSITE" id="PS51072"/>
    </source>
</evidence>
<dbReference type="InterPro" id="IPR043512">
    <property type="entry name" value="Mu2_C"/>
</dbReference>